<dbReference type="HOGENOM" id="CLU_156296_0_0_1"/>
<dbReference type="OrthoDB" id="2757003at2759"/>
<gene>
    <name evidence="1" type="ORF">DACRYDRAFT_57673</name>
</gene>
<accession>M5FRS1</accession>
<name>M5FRS1_DACPD</name>
<evidence type="ECO:0000313" key="2">
    <source>
        <dbReference type="Proteomes" id="UP000030653"/>
    </source>
</evidence>
<feature type="non-terminal residue" evidence="1">
    <location>
        <position position="1"/>
    </location>
</feature>
<organism evidence="1 2">
    <name type="scientific">Dacryopinax primogenitus (strain DJM 731)</name>
    <name type="common">Brown rot fungus</name>
    <dbReference type="NCBI Taxonomy" id="1858805"/>
    <lineage>
        <taxon>Eukaryota</taxon>
        <taxon>Fungi</taxon>
        <taxon>Dikarya</taxon>
        <taxon>Basidiomycota</taxon>
        <taxon>Agaricomycotina</taxon>
        <taxon>Dacrymycetes</taxon>
        <taxon>Dacrymycetales</taxon>
        <taxon>Dacrymycetaceae</taxon>
        <taxon>Dacryopinax</taxon>
    </lineage>
</organism>
<sequence length="133" mass="14533">PAVQDALWSLPINRTNDALGFLPMFEGMWVMLTENLAISKSLVNGAIGMVTGIQYKFDCNGCHYPTAVMVNMPGCDHAQAHLPPNTICVQPCARAYSFESKCSDGGKNVSHSISRKFQPLLPAYAYTDYKSQG</sequence>
<dbReference type="EMBL" id="JH795873">
    <property type="protein sequence ID" value="EJT98448.1"/>
    <property type="molecule type" value="Genomic_DNA"/>
</dbReference>
<protein>
    <submittedName>
        <fullName evidence="1">Uncharacterized protein</fullName>
    </submittedName>
</protein>
<keyword evidence="2" id="KW-1185">Reference proteome</keyword>
<evidence type="ECO:0000313" key="1">
    <source>
        <dbReference type="EMBL" id="EJT98448.1"/>
    </source>
</evidence>
<dbReference type="AlphaFoldDB" id="M5FRS1"/>
<reference evidence="1 2" key="1">
    <citation type="journal article" date="2012" name="Science">
        <title>The Paleozoic origin of enzymatic lignin decomposition reconstructed from 31 fungal genomes.</title>
        <authorList>
            <person name="Floudas D."/>
            <person name="Binder M."/>
            <person name="Riley R."/>
            <person name="Barry K."/>
            <person name="Blanchette R.A."/>
            <person name="Henrissat B."/>
            <person name="Martinez A.T."/>
            <person name="Otillar R."/>
            <person name="Spatafora J.W."/>
            <person name="Yadav J.S."/>
            <person name="Aerts A."/>
            <person name="Benoit I."/>
            <person name="Boyd A."/>
            <person name="Carlson A."/>
            <person name="Copeland A."/>
            <person name="Coutinho P.M."/>
            <person name="de Vries R.P."/>
            <person name="Ferreira P."/>
            <person name="Findley K."/>
            <person name="Foster B."/>
            <person name="Gaskell J."/>
            <person name="Glotzer D."/>
            <person name="Gorecki P."/>
            <person name="Heitman J."/>
            <person name="Hesse C."/>
            <person name="Hori C."/>
            <person name="Igarashi K."/>
            <person name="Jurgens J.A."/>
            <person name="Kallen N."/>
            <person name="Kersten P."/>
            <person name="Kohler A."/>
            <person name="Kuees U."/>
            <person name="Kumar T.K.A."/>
            <person name="Kuo A."/>
            <person name="LaButti K."/>
            <person name="Larrondo L.F."/>
            <person name="Lindquist E."/>
            <person name="Ling A."/>
            <person name="Lombard V."/>
            <person name="Lucas S."/>
            <person name="Lundell T."/>
            <person name="Martin R."/>
            <person name="McLaughlin D.J."/>
            <person name="Morgenstern I."/>
            <person name="Morin E."/>
            <person name="Murat C."/>
            <person name="Nagy L.G."/>
            <person name="Nolan M."/>
            <person name="Ohm R.A."/>
            <person name="Patyshakuliyeva A."/>
            <person name="Rokas A."/>
            <person name="Ruiz-Duenas F.J."/>
            <person name="Sabat G."/>
            <person name="Salamov A."/>
            <person name="Samejima M."/>
            <person name="Schmutz J."/>
            <person name="Slot J.C."/>
            <person name="St John F."/>
            <person name="Stenlid J."/>
            <person name="Sun H."/>
            <person name="Sun S."/>
            <person name="Syed K."/>
            <person name="Tsang A."/>
            <person name="Wiebenga A."/>
            <person name="Young D."/>
            <person name="Pisabarro A."/>
            <person name="Eastwood D.C."/>
            <person name="Martin F."/>
            <person name="Cullen D."/>
            <person name="Grigoriev I.V."/>
            <person name="Hibbett D.S."/>
        </authorList>
    </citation>
    <scope>NUCLEOTIDE SEQUENCE [LARGE SCALE GENOMIC DNA]</scope>
    <source>
        <strain evidence="1 2">DJM-731 SS1</strain>
    </source>
</reference>
<proteinExistence type="predicted"/>
<dbReference type="RefSeq" id="XP_040625346.1">
    <property type="nucleotide sequence ID" value="XM_040775462.1"/>
</dbReference>
<dbReference type="GeneID" id="63690524"/>
<dbReference type="Proteomes" id="UP000030653">
    <property type="component" value="Unassembled WGS sequence"/>
</dbReference>